<name>A0A9D9H1N2_9SPIO</name>
<evidence type="ECO:0000313" key="1">
    <source>
        <dbReference type="EMBL" id="MBO8435650.1"/>
    </source>
</evidence>
<organism evidence="1 2">
    <name type="scientific">Candidatus Ornithospirochaeta stercoripullorum</name>
    <dbReference type="NCBI Taxonomy" id="2840899"/>
    <lineage>
        <taxon>Bacteria</taxon>
        <taxon>Pseudomonadati</taxon>
        <taxon>Spirochaetota</taxon>
        <taxon>Spirochaetia</taxon>
        <taxon>Spirochaetales</taxon>
        <taxon>Spirochaetaceae</taxon>
        <taxon>Spirochaetaceae incertae sedis</taxon>
        <taxon>Candidatus Ornithospirochaeta</taxon>
    </lineage>
</organism>
<dbReference type="EMBL" id="JADIMT010000027">
    <property type="protein sequence ID" value="MBO8435650.1"/>
    <property type="molecule type" value="Genomic_DNA"/>
</dbReference>
<dbReference type="Proteomes" id="UP000823615">
    <property type="component" value="Unassembled WGS sequence"/>
</dbReference>
<dbReference type="AlphaFoldDB" id="A0A9D9H1N2"/>
<accession>A0A9D9H1N2</accession>
<reference evidence="1" key="2">
    <citation type="journal article" date="2021" name="PeerJ">
        <title>Extensive microbial diversity within the chicken gut microbiome revealed by metagenomics and culture.</title>
        <authorList>
            <person name="Gilroy R."/>
            <person name="Ravi A."/>
            <person name="Getino M."/>
            <person name="Pursley I."/>
            <person name="Horton D.L."/>
            <person name="Alikhan N.F."/>
            <person name="Baker D."/>
            <person name="Gharbi K."/>
            <person name="Hall N."/>
            <person name="Watson M."/>
            <person name="Adriaenssens E.M."/>
            <person name="Foster-Nyarko E."/>
            <person name="Jarju S."/>
            <person name="Secka A."/>
            <person name="Antonio M."/>
            <person name="Oren A."/>
            <person name="Chaudhuri R.R."/>
            <person name="La Ragione R."/>
            <person name="Hildebrand F."/>
            <person name="Pallen M.J."/>
        </authorList>
    </citation>
    <scope>NUCLEOTIDE SEQUENCE</scope>
    <source>
        <strain evidence="1">7293</strain>
    </source>
</reference>
<sequence>MADSMKKMLRMLGKGKTPDASDLSLGREEFVALVTSAVNDGFVEDVYISFCDSAPTSSLLSGAKLTEKGRKRAKGFFH</sequence>
<reference evidence="1" key="1">
    <citation type="submission" date="2020-10" db="EMBL/GenBank/DDBJ databases">
        <authorList>
            <person name="Gilroy R."/>
        </authorList>
    </citation>
    <scope>NUCLEOTIDE SEQUENCE</scope>
    <source>
        <strain evidence="1">7293</strain>
    </source>
</reference>
<evidence type="ECO:0000313" key="2">
    <source>
        <dbReference type="Proteomes" id="UP000823615"/>
    </source>
</evidence>
<protein>
    <submittedName>
        <fullName evidence="1">Uncharacterized protein</fullName>
    </submittedName>
</protein>
<gene>
    <name evidence="1" type="ORF">IAA97_01550</name>
</gene>
<comment type="caution">
    <text evidence="1">The sequence shown here is derived from an EMBL/GenBank/DDBJ whole genome shotgun (WGS) entry which is preliminary data.</text>
</comment>
<proteinExistence type="predicted"/>